<dbReference type="InterPro" id="IPR026326">
    <property type="entry name" value="TruB_arch"/>
</dbReference>
<dbReference type="InterPro" id="IPR020103">
    <property type="entry name" value="PsdUridine_synth_cat_dom_sf"/>
</dbReference>
<dbReference type="GO" id="GO:0031120">
    <property type="term" value="P:snRNA pseudouridine synthesis"/>
    <property type="evidence" value="ECO:0007669"/>
    <property type="project" value="TreeGrafter"/>
</dbReference>
<dbReference type="InterPro" id="IPR002501">
    <property type="entry name" value="PsdUridine_synth_N"/>
</dbReference>
<organism evidence="7 8">
    <name type="scientific">Oxyplasma meridianum</name>
    <dbReference type="NCBI Taxonomy" id="3073602"/>
    <lineage>
        <taxon>Archaea</taxon>
        <taxon>Methanobacteriati</taxon>
        <taxon>Thermoplasmatota</taxon>
        <taxon>Thermoplasmata</taxon>
        <taxon>Thermoplasmatales</taxon>
        <taxon>Thermoplasmataceae</taxon>
        <taxon>Oxyplasma</taxon>
    </lineage>
</organism>
<dbReference type="InterPro" id="IPR032819">
    <property type="entry name" value="TruB_C"/>
</dbReference>
<dbReference type="SUPFAM" id="SSF88697">
    <property type="entry name" value="PUA domain-like"/>
    <property type="match status" value="1"/>
</dbReference>
<comment type="similarity">
    <text evidence="3">Belongs to the pseudouridine synthase TruB family. Type 2 subfamily.</text>
</comment>
<dbReference type="Gene3D" id="2.30.130.10">
    <property type="entry name" value="PUA domain"/>
    <property type="match status" value="1"/>
</dbReference>
<dbReference type="Proteomes" id="UP001451606">
    <property type="component" value="Chromosome"/>
</dbReference>
<dbReference type="SUPFAM" id="SSF55120">
    <property type="entry name" value="Pseudouridine synthase"/>
    <property type="match status" value="1"/>
</dbReference>
<feature type="region of interest" description="Disordered" evidence="4">
    <location>
        <begin position="306"/>
        <end position="397"/>
    </location>
</feature>
<feature type="domain" description="PUA" evidence="5">
    <location>
        <begin position="217"/>
        <end position="287"/>
    </location>
</feature>
<dbReference type="PANTHER" id="PTHR23127:SF0">
    <property type="entry name" value="H_ACA RIBONUCLEOPROTEIN COMPLEX SUBUNIT DKC1"/>
    <property type="match status" value="1"/>
</dbReference>
<dbReference type="GO" id="GO:0000495">
    <property type="term" value="P:box H/ACA sno(s)RNA 3'-end processing"/>
    <property type="evidence" value="ECO:0007669"/>
    <property type="project" value="TreeGrafter"/>
</dbReference>
<dbReference type="PANTHER" id="PTHR23127">
    <property type="entry name" value="CENTROMERE/MICROTUBULE BINDING PROTEIN CBF5"/>
    <property type="match status" value="1"/>
</dbReference>
<dbReference type="SMART" id="SM00359">
    <property type="entry name" value="PUA"/>
    <property type="match status" value="1"/>
</dbReference>
<name>A0AAX4NIV8_9ARCH</name>
<dbReference type="HAMAP" id="MF_01081">
    <property type="entry name" value="TruB_arch"/>
    <property type="match status" value="1"/>
</dbReference>
<evidence type="ECO:0000256" key="3">
    <source>
        <dbReference type="HAMAP-Rule" id="MF_01081"/>
    </source>
</evidence>
<dbReference type="InterPro" id="IPR015947">
    <property type="entry name" value="PUA-like_sf"/>
</dbReference>
<evidence type="ECO:0000313" key="7">
    <source>
        <dbReference type="EMBL" id="WYY00670.1"/>
    </source>
</evidence>
<dbReference type="Pfam" id="PF16198">
    <property type="entry name" value="TruB_C_2"/>
    <property type="match status" value="1"/>
</dbReference>
<accession>A0AAX4NIV8</accession>
<dbReference type="Pfam" id="PF01509">
    <property type="entry name" value="TruB_N"/>
    <property type="match status" value="1"/>
</dbReference>
<proteinExistence type="inferred from homology"/>
<dbReference type="InterPro" id="IPR036974">
    <property type="entry name" value="PUA_sf"/>
</dbReference>
<dbReference type="KEGG" id="omr:OXIME_001251"/>
<reference evidence="7 8" key="1">
    <citation type="submission" date="2023-09" db="EMBL/GenBank/DDBJ databases">
        <authorList>
            <person name="Golyshina O.V."/>
            <person name="Lunev E.A."/>
            <person name="Bargiela R."/>
            <person name="Gaines M.C."/>
            <person name="Daum B."/>
            <person name="Bale N.J."/>
            <person name="Koenen M."/>
            <person name="Sinninghe Damst J.S."/>
            <person name="Yakimov M."/>
            <person name="Golyshin P.N."/>
        </authorList>
    </citation>
    <scope>NUCLEOTIDE SEQUENCE [LARGE SCALE GENOMIC DNA]</scope>
    <source>
        <strain evidence="7 8">M1</strain>
    </source>
</reference>
<feature type="compositionally biased region" description="Basic and acidic residues" evidence="4">
    <location>
        <begin position="313"/>
        <end position="349"/>
    </location>
</feature>
<evidence type="ECO:0000256" key="4">
    <source>
        <dbReference type="SAM" id="MobiDB-lite"/>
    </source>
</evidence>
<dbReference type="InterPro" id="IPR002478">
    <property type="entry name" value="PUA"/>
</dbReference>
<evidence type="ECO:0000259" key="5">
    <source>
        <dbReference type="SMART" id="SM00359"/>
    </source>
</evidence>
<evidence type="ECO:0000256" key="2">
    <source>
        <dbReference type="ARBA" id="ARBA00023235"/>
    </source>
</evidence>
<sequence>MNRSKEKTSADFLEGFIVIDKPKGPTSHQIDYWVRSILGIEKVAHIGTLDPSATGVLVMALGRAVKLVEIAHEMPKEYVGVMFIHEDVGEEKVRKVMEEFTGEIYQIPPVRSAVSRNLRTRWIYSLEIIEKKGRDILFRVRSESGTYVRTLCTDMGYVLGTGGQLMDLRRTASGIFSEKDAVTLQDLSDAMKLAEEGENSALRKIVFPMDYLFRDYGKIVVKASAIQNIAHGSDLFPGGIKAIIGTPLRGDRVVAISDTNEILASGKMLVSYSQITDTKVVDFDRVMLDPNPKKVNFISGSVEKPARLTGKVTKPEQRKNRVDRSDDSKFREDNKKVVRRDKERKRDMGLQRPQNKFHRDFRRPEKGRDSRKGNDKGEKRAFPARSPYGVRKKKNKR</sequence>
<protein>
    <recommendedName>
        <fullName evidence="3">Probable tRNA pseudouridine synthase B</fullName>
        <ecNumber evidence="3">5.4.99.25</ecNumber>
    </recommendedName>
    <alternativeName>
        <fullName evidence="3">tRNA pseudouridine(55) synthase</fullName>
        <shortName evidence="3">Psi55 synthase</shortName>
    </alternativeName>
    <alternativeName>
        <fullName evidence="3">tRNA pseudouridylate synthase</fullName>
    </alternativeName>
    <alternativeName>
        <fullName evidence="3">tRNA-uridine isomerase</fullName>
    </alternativeName>
</protein>
<dbReference type="GO" id="GO:0003723">
    <property type="term" value="F:RNA binding"/>
    <property type="evidence" value="ECO:0007669"/>
    <property type="project" value="InterPro"/>
</dbReference>
<feature type="domain" description="Dyskerin-like" evidence="6">
    <location>
        <begin position="1"/>
        <end position="31"/>
    </location>
</feature>
<dbReference type="InterPro" id="IPR004802">
    <property type="entry name" value="tRNA_PsdUridine_synth_B_fam"/>
</dbReference>
<dbReference type="NCBIfam" id="NF003280">
    <property type="entry name" value="PRK04270.1"/>
    <property type="match status" value="1"/>
</dbReference>
<evidence type="ECO:0000313" key="8">
    <source>
        <dbReference type="Proteomes" id="UP001451606"/>
    </source>
</evidence>
<dbReference type="GO" id="GO:0031118">
    <property type="term" value="P:rRNA pseudouridine synthesis"/>
    <property type="evidence" value="ECO:0007669"/>
    <property type="project" value="TreeGrafter"/>
</dbReference>
<dbReference type="SMART" id="SM01136">
    <property type="entry name" value="DKCLD"/>
    <property type="match status" value="1"/>
</dbReference>
<feature type="active site" description="Nucleophile" evidence="3">
    <location>
        <position position="50"/>
    </location>
</feature>
<dbReference type="GO" id="GO:0160148">
    <property type="term" value="F:tRNA pseudouridine(55) synthase activity"/>
    <property type="evidence" value="ECO:0007669"/>
    <property type="project" value="UniProtKB-EC"/>
</dbReference>
<dbReference type="GO" id="GO:0031119">
    <property type="term" value="P:tRNA pseudouridine synthesis"/>
    <property type="evidence" value="ECO:0007669"/>
    <property type="project" value="UniProtKB-UniRule"/>
</dbReference>
<comment type="catalytic activity">
    <reaction evidence="3">
        <text>uridine(55) in tRNA = pseudouridine(55) in tRNA</text>
        <dbReference type="Rhea" id="RHEA:42532"/>
        <dbReference type="Rhea" id="RHEA-COMP:10101"/>
        <dbReference type="Rhea" id="RHEA-COMP:10102"/>
        <dbReference type="ChEBI" id="CHEBI:65314"/>
        <dbReference type="ChEBI" id="CHEBI:65315"/>
        <dbReference type="EC" id="5.4.99.25"/>
    </reaction>
</comment>
<feature type="compositionally biased region" description="Basic and acidic residues" evidence="4">
    <location>
        <begin position="362"/>
        <end position="381"/>
    </location>
</feature>
<dbReference type="NCBIfam" id="TIGR00425">
    <property type="entry name" value="CBF5"/>
    <property type="match status" value="1"/>
</dbReference>
<dbReference type="AlphaFoldDB" id="A0AAX4NIV8"/>
<evidence type="ECO:0000259" key="6">
    <source>
        <dbReference type="SMART" id="SM01136"/>
    </source>
</evidence>
<dbReference type="GeneID" id="95967988"/>
<keyword evidence="8" id="KW-1185">Reference proteome</keyword>
<dbReference type="Pfam" id="PF01472">
    <property type="entry name" value="PUA"/>
    <property type="match status" value="1"/>
</dbReference>
<dbReference type="InterPro" id="IPR012960">
    <property type="entry name" value="Dyskerin-like"/>
</dbReference>
<dbReference type="EMBL" id="CP133772">
    <property type="protein sequence ID" value="WYY00670.1"/>
    <property type="molecule type" value="Genomic_DNA"/>
</dbReference>
<keyword evidence="1 3" id="KW-0819">tRNA processing</keyword>
<dbReference type="EC" id="5.4.99.25" evidence="3"/>
<keyword evidence="2 3" id="KW-0413">Isomerase</keyword>
<evidence type="ECO:0000256" key="1">
    <source>
        <dbReference type="ARBA" id="ARBA00022694"/>
    </source>
</evidence>
<dbReference type="Gene3D" id="3.30.2350.10">
    <property type="entry name" value="Pseudouridine synthase"/>
    <property type="match status" value="1"/>
</dbReference>
<dbReference type="RefSeq" id="WP_393971004.1">
    <property type="nucleotide sequence ID" value="NZ_CP133772.1"/>
</dbReference>
<dbReference type="GO" id="GO:1990481">
    <property type="term" value="P:mRNA pseudouridine synthesis"/>
    <property type="evidence" value="ECO:0007669"/>
    <property type="project" value="TreeGrafter"/>
</dbReference>
<dbReference type="PROSITE" id="PS50890">
    <property type="entry name" value="PUA"/>
    <property type="match status" value="1"/>
</dbReference>
<comment type="function">
    <text evidence="3">Could be responsible for synthesis of pseudouridine from uracil-55 in the psi GC loop of transfer RNAs.</text>
</comment>
<gene>
    <name evidence="3" type="primary">truB</name>
    <name evidence="7" type="ORF">OXIME_001251</name>
</gene>